<reference evidence="1 2" key="1">
    <citation type="submission" date="2020-04" db="EMBL/GenBank/DDBJ databases">
        <title>Chitinophaga sp. G-6-1-13 sp. nov., isolated from soil.</title>
        <authorList>
            <person name="Dahal R.H."/>
            <person name="Chaudhary D.K."/>
        </authorList>
    </citation>
    <scope>NUCLEOTIDE SEQUENCE [LARGE SCALE GENOMIC DNA]</scope>
    <source>
        <strain evidence="1 2">G-6-1-13</strain>
    </source>
</reference>
<comment type="caution">
    <text evidence="1">The sequence shown here is derived from an EMBL/GenBank/DDBJ whole genome shotgun (WGS) entry which is preliminary data.</text>
</comment>
<sequence length="52" mass="5724">MKKKKITLSKKLLLKKDAVVELNVLQQAGIGGGMPKTWKTTCCSQDTLCELC</sequence>
<dbReference type="InterPro" id="IPR058238">
    <property type="entry name" value="Lant_leader_dom"/>
</dbReference>
<proteinExistence type="predicted"/>
<dbReference type="NCBIfam" id="NF038153">
    <property type="entry name" value="lant_leader_L1a"/>
    <property type="match status" value="1"/>
</dbReference>
<evidence type="ECO:0000313" key="2">
    <source>
        <dbReference type="Proteomes" id="UP000583266"/>
    </source>
</evidence>
<organism evidence="1 2">
    <name type="scientific">Chitinophaga fulva</name>
    <dbReference type="NCBI Taxonomy" id="2728842"/>
    <lineage>
        <taxon>Bacteria</taxon>
        <taxon>Pseudomonadati</taxon>
        <taxon>Bacteroidota</taxon>
        <taxon>Chitinophagia</taxon>
        <taxon>Chitinophagales</taxon>
        <taxon>Chitinophagaceae</taxon>
        <taxon>Chitinophaga</taxon>
    </lineage>
</organism>
<gene>
    <name evidence="1" type="ORF">HHL17_25755</name>
</gene>
<dbReference type="EMBL" id="JABBGC010000003">
    <property type="protein sequence ID" value="NML40628.1"/>
    <property type="molecule type" value="Genomic_DNA"/>
</dbReference>
<accession>A0A848GYB4</accession>
<protein>
    <submittedName>
        <fullName evidence="1">Uncharacterized protein</fullName>
    </submittedName>
</protein>
<dbReference type="RefSeq" id="WP_169227718.1">
    <property type="nucleotide sequence ID" value="NZ_JABBGC010000003.1"/>
</dbReference>
<name>A0A848GYB4_9BACT</name>
<dbReference type="AlphaFoldDB" id="A0A848GYB4"/>
<evidence type="ECO:0000313" key="1">
    <source>
        <dbReference type="EMBL" id="NML40628.1"/>
    </source>
</evidence>
<dbReference type="Proteomes" id="UP000583266">
    <property type="component" value="Unassembled WGS sequence"/>
</dbReference>
<keyword evidence="2" id="KW-1185">Reference proteome</keyword>